<dbReference type="GO" id="GO:0006508">
    <property type="term" value="P:proteolysis"/>
    <property type="evidence" value="ECO:0007669"/>
    <property type="project" value="UniProtKB-KW"/>
</dbReference>
<feature type="region of interest" description="Disordered" evidence="5">
    <location>
        <begin position="1474"/>
        <end position="1513"/>
    </location>
</feature>
<protein>
    <submittedName>
        <fullName evidence="7">Retrovirus-related Pol polyprotein from transposon TNT 1-94</fullName>
    </submittedName>
</protein>
<dbReference type="Gene3D" id="3.30.420.10">
    <property type="entry name" value="Ribonuclease H-like superfamily/Ribonuclease H"/>
    <property type="match status" value="1"/>
</dbReference>
<dbReference type="GO" id="GO:0004190">
    <property type="term" value="F:aspartic-type endopeptidase activity"/>
    <property type="evidence" value="ECO:0007669"/>
    <property type="project" value="UniProtKB-KW"/>
</dbReference>
<feature type="compositionally biased region" description="Polar residues" evidence="5">
    <location>
        <begin position="1487"/>
        <end position="1499"/>
    </location>
</feature>
<evidence type="ECO:0000259" key="6">
    <source>
        <dbReference type="PROSITE" id="PS50994"/>
    </source>
</evidence>
<dbReference type="Pfam" id="PF00665">
    <property type="entry name" value="rve"/>
    <property type="match status" value="1"/>
</dbReference>
<dbReference type="InterPro" id="IPR001584">
    <property type="entry name" value="Integrase_cat-core"/>
</dbReference>
<feature type="compositionally biased region" description="Basic and acidic residues" evidence="5">
    <location>
        <begin position="1952"/>
        <end position="1971"/>
    </location>
</feature>
<dbReference type="Pfam" id="PF22936">
    <property type="entry name" value="Pol_BBD"/>
    <property type="match status" value="1"/>
</dbReference>
<dbReference type="InterPro" id="IPR013103">
    <property type="entry name" value="RVT_2"/>
</dbReference>
<dbReference type="InterPro" id="IPR012337">
    <property type="entry name" value="RNaseH-like_sf"/>
</dbReference>
<evidence type="ECO:0000256" key="3">
    <source>
        <dbReference type="ARBA" id="ARBA00022750"/>
    </source>
</evidence>
<proteinExistence type="predicted"/>
<evidence type="ECO:0000256" key="1">
    <source>
        <dbReference type="ARBA" id="ARBA00022670"/>
    </source>
</evidence>
<dbReference type="SUPFAM" id="SSF56672">
    <property type="entry name" value="DNA/RNA polymerases"/>
    <property type="match status" value="1"/>
</dbReference>
<feature type="compositionally biased region" description="Polar residues" evidence="5">
    <location>
        <begin position="945"/>
        <end position="955"/>
    </location>
</feature>
<dbReference type="GO" id="GO:0015074">
    <property type="term" value="P:DNA integration"/>
    <property type="evidence" value="ECO:0007669"/>
    <property type="project" value="InterPro"/>
</dbReference>
<feature type="region of interest" description="Disordered" evidence="5">
    <location>
        <begin position="31"/>
        <end position="62"/>
    </location>
</feature>
<dbReference type="InterPro" id="IPR039537">
    <property type="entry name" value="Retrotran_Ty1/copia-like"/>
</dbReference>
<dbReference type="InterPro" id="IPR036397">
    <property type="entry name" value="RNaseH_sf"/>
</dbReference>
<feature type="region of interest" description="Disordered" evidence="5">
    <location>
        <begin position="1952"/>
        <end position="2013"/>
    </location>
</feature>
<dbReference type="InterPro" id="IPR043502">
    <property type="entry name" value="DNA/RNA_pol_sf"/>
</dbReference>
<dbReference type="Pfam" id="PF07727">
    <property type="entry name" value="RVT_2"/>
    <property type="match status" value="3"/>
</dbReference>
<dbReference type="PROSITE" id="PS50994">
    <property type="entry name" value="INTEGRASE"/>
    <property type="match status" value="1"/>
</dbReference>
<feature type="compositionally biased region" description="Pro residues" evidence="5">
    <location>
        <begin position="1986"/>
        <end position="1996"/>
    </location>
</feature>
<evidence type="ECO:0000313" key="7">
    <source>
        <dbReference type="EMBL" id="GEU49884.1"/>
    </source>
</evidence>
<feature type="region of interest" description="Disordered" evidence="5">
    <location>
        <begin position="929"/>
        <end position="969"/>
    </location>
</feature>
<feature type="domain" description="Integrase catalytic" evidence="6">
    <location>
        <begin position="1159"/>
        <end position="1332"/>
    </location>
</feature>
<dbReference type="InterPro" id="IPR057670">
    <property type="entry name" value="SH3_retrovirus"/>
</dbReference>
<keyword evidence="4" id="KW-0378">Hydrolase</keyword>
<reference evidence="7" key="1">
    <citation type="journal article" date="2019" name="Sci. Rep.">
        <title>Draft genome of Tanacetum cinerariifolium, the natural source of mosquito coil.</title>
        <authorList>
            <person name="Yamashiro T."/>
            <person name="Shiraishi A."/>
            <person name="Satake H."/>
            <person name="Nakayama K."/>
        </authorList>
    </citation>
    <scope>NUCLEOTIDE SEQUENCE</scope>
</reference>
<keyword evidence="2" id="KW-0479">Metal-binding</keyword>
<dbReference type="SUPFAM" id="SSF53098">
    <property type="entry name" value="Ribonuclease H-like"/>
    <property type="match status" value="1"/>
</dbReference>
<dbReference type="InterPro" id="IPR054722">
    <property type="entry name" value="PolX-like_BBD"/>
</dbReference>
<dbReference type="Pfam" id="PF25597">
    <property type="entry name" value="SH3_retrovirus"/>
    <property type="match status" value="1"/>
</dbReference>
<dbReference type="GO" id="GO:0003676">
    <property type="term" value="F:nucleic acid binding"/>
    <property type="evidence" value="ECO:0007669"/>
    <property type="project" value="InterPro"/>
</dbReference>
<dbReference type="CDD" id="cd09272">
    <property type="entry name" value="RNase_HI_RT_Ty1"/>
    <property type="match status" value="1"/>
</dbReference>
<dbReference type="GO" id="GO:0046872">
    <property type="term" value="F:metal ion binding"/>
    <property type="evidence" value="ECO:0007669"/>
    <property type="project" value="UniProtKB-KW"/>
</dbReference>
<keyword evidence="3" id="KW-0064">Aspartyl protease</keyword>
<organism evidence="7">
    <name type="scientific">Tanacetum cinerariifolium</name>
    <name type="common">Dalmatian daisy</name>
    <name type="synonym">Chrysanthemum cinerariifolium</name>
    <dbReference type="NCBI Taxonomy" id="118510"/>
    <lineage>
        <taxon>Eukaryota</taxon>
        <taxon>Viridiplantae</taxon>
        <taxon>Streptophyta</taxon>
        <taxon>Embryophyta</taxon>
        <taxon>Tracheophyta</taxon>
        <taxon>Spermatophyta</taxon>
        <taxon>Magnoliopsida</taxon>
        <taxon>eudicotyledons</taxon>
        <taxon>Gunneridae</taxon>
        <taxon>Pentapetalae</taxon>
        <taxon>asterids</taxon>
        <taxon>campanulids</taxon>
        <taxon>Asterales</taxon>
        <taxon>Asteraceae</taxon>
        <taxon>Asteroideae</taxon>
        <taxon>Anthemideae</taxon>
        <taxon>Anthemidinae</taxon>
        <taxon>Tanacetum</taxon>
    </lineage>
</organism>
<evidence type="ECO:0000256" key="4">
    <source>
        <dbReference type="ARBA" id="ARBA00022801"/>
    </source>
</evidence>
<accession>A0A6L2KPQ9</accession>
<comment type="caution">
    <text evidence="7">The sequence shown here is derived from an EMBL/GenBank/DDBJ whole genome shotgun (WGS) entry which is preliminary data.</text>
</comment>
<feature type="compositionally biased region" description="Polar residues" evidence="5">
    <location>
        <begin position="32"/>
        <end position="62"/>
    </location>
</feature>
<dbReference type="PANTHER" id="PTHR42648:SF32">
    <property type="entry name" value="RIBONUCLEASE H-LIKE DOMAIN, GAG-PRE-INTEGRASE DOMAIN PROTEIN-RELATED"/>
    <property type="match status" value="1"/>
</dbReference>
<keyword evidence="1" id="KW-0645">Protease</keyword>
<evidence type="ECO:0000256" key="2">
    <source>
        <dbReference type="ARBA" id="ARBA00022723"/>
    </source>
</evidence>
<dbReference type="PANTHER" id="PTHR42648">
    <property type="entry name" value="TRANSPOSASE, PUTATIVE-RELATED"/>
    <property type="match status" value="1"/>
</dbReference>
<name>A0A6L2KPQ9_TANCI</name>
<gene>
    <name evidence="7" type="ORF">Tci_021862</name>
</gene>
<feature type="region of interest" description="Disordered" evidence="5">
    <location>
        <begin position="762"/>
        <end position="789"/>
    </location>
</feature>
<sequence>MFDELLNPSPSVNHQDAKVIALIADVIPPVQADSTGSPSSTTVDQDAPSPSKSHTTAETQSSVIPQVVEEGNLDIKVAHMGNDPLFGVPIPEVTFAQSSSTNKARLVALGYREEVGIDFEESFAPVTRLEAIRIFIAYAAHKNMVVYQMDVKTAFLNGNLREEVYVSQPDGFVDQDNPNHVYKLKKALYGLKQAPRAWVSNDLLLVQIYVDDIIFATSTPELCDLFANLMCLKFKMSMMGKTSFFLGLQISQSPRGIFINQSKYALESLKKYGFESCDPVDTPMVEKSKLNEDKERKAVDPSHYHGMIGTLLYLIASRPDLQFAICMCARYQARPTEKHDSSVALTAFADADHAGCQDTHHSTSGSVQFLGERLISWSSKRQNSARISSTKAECIALSGCCAQILWMRSQHLEYGLGFNKIPMYCDNKSVIALCCNNVEHCRSKHIDIRYHFIKEQVENGVIELYFVNTEYQLADLFTKALGRDRIEFLINKLGMRSFTLETLKQLMDEVDETMDTTIKQQVAMDEALVPHVQRDMLHICPRVHGQSFDEPSFEEEILTFIRFLGHNATIITLTDGLYHKRNIDYAYLLWEDLVYQVKHKNTKKSNEMYYPRFTKVIIHHFMSKDPPIPRRNKVNWHYVRDDVGLLFILILLTFQLLALELMLPWSLKKNTKCLVLMVKILVLPGKSDAAGYCCWIVLLECLMLLSKVKTLITAKPTQDLSYTNRPSAPIIEEWVSDFEDESETTAPQISLNFVQSTKQVKPPRHSIQPVETSIPSATPKPTSPKTNCSGKRKNRKTCFVCRSVDHLIKDCNFHAKPKTQPTPRNNAHRGYNKQHVSFTKKYPQKHIVLAAVFTKSKPVSVTAVRPASVVSAVKEKKGKWGNPQYALKDKGVTDSGCSRHMIGNMSYLFDFQELNGGYVAFGGNPKGGKISGKGKIKTEDESEPNDPQNVPSFVQPTEHVKPFGHSDQPAEAPILAATPKPTSPKTNCSSKRKNRKTRFVCRGVDHLIKDFPAVVLTKSKQVSVTAVRPVSAVVPKIIISRPRHVHSLNTKSNSTIIRHKTRNQFSKTSNLSLRVTAAKASVVNNVKGKRGKWGNPQYALKDKGVIHSGCSRHMAGNMSILSDFQELNRGYVAFGGNPKGGKILGKGKIKIGNQHRASCKTKPVSFVYQLLFRLHIDLFRPTFVKSLNKKSYCLVITNDYSRFTWVFFLATKDETSPILKTFITGLENQLSLKVKVIRSDNGTEFKNSDLNQFCELKGIKIEFSVLRTPQQNGIAERKNKTLIEAARTMLADSLLPIPFWAEAVNTTCYVQNRVLVTKPHNKTPYELLHGRSPNIGFIRPFGCPVTILNTLDLLGKFEGKVDKGFLIGYSVNSKAFRVFNSRNRIVQETLHVNFLENKPNIAGTGPTWLFDIDSLTRTMNYQPVTARNQSNPSAGFQEESDAGKAREEANLQYMLFPVWSTDSLNLQNKEGDAAFDGKEHDAEKPESTVNLSPSRSALSGEQDDMTKKKDKGKSPVEYFIGNRDLNADFEDYSKDSSDDVNAAGLIVPTAGDAYQPPDMLEREDIAYSDNENVGAEADFNNLETSITEELLQFKMQKVWILVDLPHRQGAIGTKWVYINKKDERGIVVRNKERLVAQGYTQEEGIDYEKVFSPVARIEAIRLFLAYASLWDLWCTKWMSRVHFYMELSRKKSDERQVSDEFNGELTFFLGLHVKQKKDGIFISQDKYVAEILKKFGLTKGKLASTPIDTEKPLLKDPDGEDVDVHIYSYIEYALIVNPTIYVSCIKQFWNSVAIKQSNDVTRLPALVDKKKVVVTEAAIRDALYLDDGEGVDCLPNEEFFTELARMGYEKPSTKLTFYKAFFSSQWKFLIHTILQSMSAKHTSWNKFSSAMVSAVICLSTGRKFNFSKYIFDSLVRNVNSSSKFYMYPRVGKGCSGFETPLFEGVLVAREPKEQGDAEEHGNANNAAEEHVTAASEDDVEDQSIPSPTPATPPPQKPQDIPSTTQAQSPPPHP</sequence>
<feature type="compositionally biased region" description="Low complexity" evidence="5">
    <location>
        <begin position="772"/>
        <end position="786"/>
    </location>
</feature>
<dbReference type="EMBL" id="BKCJ010002631">
    <property type="protein sequence ID" value="GEU49884.1"/>
    <property type="molecule type" value="Genomic_DNA"/>
</dbReference>
<evidence type="ECO:0000256" key="5">
    <source>
        <dbReference type="SAM" id="MobiDB-lite"/>
    </source>
</evidence>
<feature type="compositionally biased region" description="Basic and acidic residues" evidence="5">
    <location>
        <begin position="1474"/>
        <end position="1486"/>
    </location>
</feature>